<evidence type="ECO:0000256" key="3">
    <source>
        <dbReference type="ARBA" id="ARBA00022490"/>
    </source>
</evidence>
<dbReference type="KEGG" id="cvn:111108124"/>
<dbReference type="FunFam" id="1.10.1000.11:FF:000009">
    <property type="entry name" value="IQ motif and SEC7 domain-containing protein"/>
    <property type="match status" value="1"/>
</dbReference>
<evidence type="ECO:0000256" key="4">
    <source>
        <dbReference type="ARBA" id="ARBA00022553"/>
    </source>
</evidence>
<feature type="region of interest" description="Disordered" evidence="6">
    <location>
        <begin position="1"/>
        <end position="34"/>
    </location>
</feature>
<dbReference type="AlphaFoldDB" id="A0A8B8B7M5"/>
<evidence type="ECO:0000313" key="8">
    <source>
        <dbReference type="Proteomes" id="UP000694844"/>
    </source>
</evidence>
<feature type="region of interest" description="Disordered" evidence="6">
    <location>
        <begin position="601"/>
        <end position="651"/>
    </location>
</feature>
<feature type="compositionally biased region" description="Basic and acidic residues" evidence="6">
    <location>
        <begin position="391"/>
        <end position="403"/>
    </location>
</feature>
<comment type="subcellular location">
    <subcellularLocation>
        <location evidence="1">Cytoplasm</location>
    </subcellularLocation>
</comment>
<accession>A0A8B8B7M5</accession>
<evidence type="ECO:0000256" key="2">
    <source>
        <dbReference type="ARBA" id="ARBA00006248"/>
    </source>
</evidence>
<dbReference type="InterPro" id="IPR001849">
    <property type="entry name" value="PH_domain"/>
</dbReference>
<dbReference type="SMART" id="SM00233">
    <property type="entry name" value="PH"/>
    <property type="match status" value="1"/>
</dbReference>
<dbReference type="Proteomes" id="UP000694844">
    <property type="component" value="Chromosome 8"/>
</dbReference>
<dbReference type="Gene3D" id="1.10.1000.11">
    <property type="entry name" value="Arf Nucleotide-binding Site Opener,domain 2"/>
    <property type="match status" value="1"/>
</dbReference>
<feature type="compositionally biased region" description="Polar residues" evidence="6">
    <location>
        <begin position="1157"/>
        <end position="1173"/>
    </location>
</feature>
<reference evidence="9" key="1">
    <citation type="submission" date="2025-08" db="UniProtKB">
        <authorList>
            <consortium name="RefSeq"/>
        </authorList>
    </citation>
    <scope>IDENTIFICATION</scope>
    <source>
        <tissue evidence="9">Whole sample</tissue>
    </source>
</reference>
<dbReference type="PROSITE" id="PS50190">
    <property type="entry name" value="SEC7"/>
    <property type="match status" value="1"/>
</dbReference>
<protein>
    <submittedName>
        <fullName evidence="9">IQ motif and SEC7 domain-containing protein 1-like isoform X1</fullName>
    </submittedName>
</protein>
<dbReference type="InterPro" id="IPR035999">
    <property type="entry name" value="Sec7_dom_sf"/>
</dbReference>
<dbReference type="Pfam" id="PF16453">
    <property type="entry name" value="IQ_SEC7_PH"/>
    <property type="match status" value="1"/>
</dbReference>
<sequence length="1194" mass="132992">MREPDVEAGSATEPESEITEVSPSGSPVKTPNGLTISCVDSSSQAEFPVKSPNGLPIACVDSSSHTKFPEKPPNGFPIASPESVVLEFTQSKPSVLSSTGLLTATQELDQSKSPVEKLNGLSTAITESALSGFSQSGVSVTSPNELKTELEVIPQKSPGSNPIGTDACPSIIIQSQITVESGPASSVKSFNAGQRSVEKQGVDLTGAGRKQCMERDVAREMDNHRGVTSSHSGEEFLRNKNRSRSVGGSPLESPRSSRLLTQTSVHGNRCQRQRSFRRNEDEIKRSRSQSVAYELSQDLQDKQVEMLERKYGGSIRSRRAAKIIQRAFRQYSMNKNFEKLRIAVGERRLSKRLSELGRSNTVSADTYFIGGSIIQGNGELQRHSDILGKRGESDRLRFGENRLRQQMSLDQNIRMDSPSSHKRNLDKRKLERHAEVVDLSEFTKDSKSVSSETNNNRNSCPEMNESGDSPQPPTSSDSAIDPHSLDFETLLEDRNTGIVLAESFHSEQTHQDASMYCGGFNHKKMSASSLYSNTSTDTLENKSESYDSYKSNFSDSGSYGSQGDLQIRIETVQSLETVRTPEQKQMADQTYKFYMQQENKMRKNDSTGSLQNKKAPQVPTRAPEASPIWKRKGGNVNGIPPPPCVTSKLQEPKRMSNISEISEADSLLEIQCSETISIGSDTSLMNQRRLRLSGTPEHGAQVVMHKSDKSRKRTYRIGLNLFNKKPEKGIIFLCEQGFIGETPSEVAHFLITRKGLSKQMIGEYLGNLQNPFNQQVLEYFAQEIDLAGLQVDMALRKFQSHFRMPGEAQKIERLMEAFASRYCNCNPDQIKNFRTLDTVFLLAFAIIMLNTDSHNSSIKAERKMKVEDFIRNLRAIDDGQDVDRDMLIGIYNRIQTQEFRAGVDHVTQVMKVEQTVVGKKPQLALPHRRLVCYCRLYEVHDPNKKEKIGLHQREVFLFNDLLLITKIFSKKKTGITYSYKQSFPLSSMQVFLFETSHYQYGVRLVSGVNNKVLITLNARNDHDRQKFVEDLREAILETNGMETLRIEKELQRHSTNHSTLDHHYANDDSRVLMYEQIKPSDPSINRLSAPDCPNLQKLPLSNSLTDLCQGQGMRRGSSGGSLDSGVASGGSGGVMVYGDVTSRHSQTSLHSRGSPATHKTSQSSLGSPATQQGVRGHRKQGMSLSKQLPVGTDV</sequence>
<feature type="compositionally biased region" description="Polar residues" evidence="6">
    <location>
        <begin position="448"/>
        <end position="478"/>
    </location>
</feature>
<dbReference type="CDD" id="cd13318">
    <property type="entry name" value="PH_IQSEC"/>
    <property type="match status" value="1"/>
</dbReference>
<proteinExistence type="inferred from homology"/>
<gene>
    <name evidence="9" type="primary">LOC111108124</name>
</gene>
<dbReference type="SUPFAM" id="SSF48425">
    <property type="entry name" value="Sec7 domain"/>
    <property type="match status" value="1"/>
</dbReference>
<keyword evidence="3" id="KW-0963">Cytoplasm</keyword>
<dbReference type="Pfam" id="PF01369">
    <property type="entry name" value="Sec7"/>
    <property type="match status" value="1"/>
</dbReference>
<keyword evidence="8" id="KW-1185">Reference proteome</keyword>
<dbReference type="InterPro" id="IPR023394">
    <property type="entry name" value="Sec7_C_sf"/>
</dbReference>
<dbReference type="Gene3D" id="1.10.220.20">
    <property type="match status" value="1"/>
</dbReference>
<feature type="compositionally biased region" description="Polar residues" evidence="6">
    <location>
        <begin position="19"/>
        <end position="34"/>
    </location>
</feature>
<feature type="region of interest" description="Disordered" evidence="6">
    <location>
        <begin position="1143"/>
        <end position="1194"/>
    </location>
</feature>
<feature type="compositionally biased region" description="Low complexity" evidence="6">
    <location>
        <begin position="249"/>
        <end position="260"/>
    </location>
</feature>
<dbReference type="InterPro" id="IPR033742">
    <property type="entry name" value="IQSEC_PH"/>
</dbReference>
<dbReference type="GO" id="GO:0005085">
    <property type="term" value="F:guanyl-nucleotide exchange factor activity"/>
    <property type="evidence" value="ECO:0007669"/>
    <property type="project" value="InterPro"/>
</dbReference>
<dbReference type="RefSeq" id="XP_022299420.1">
    <property type="nucleotide sequence ID" value="XM_022443712.1"/>
</dbReference>
<comment type="similarity">
    <text evidence="2">Belongs to the BRAG family.</text>
</comment>
<organism evidence="8 9">
    <name type="scientific">Crassostrea virginica</name>
    <name type="common">Eastern oyster</name>
    <dbReference type="NCBI Taxonomy" id="6565"/>
    <lineage>
        <taxon>Eukaryota</taxon>
        <taxon>Metazoa</taxon>
        <taxon>Spiralia</taxon>
        <taxon>Lophotrochozoa</taxon>
        <taxon>Mollusca</taxon>
        <taxon>Bivalvia</taxon>
        <taxon>Autobranchia</taxon>
        <taxon>Pteriomorphia</taxon>
        <taxon>Ostreida</taxon>
        <taxon>Ostreoidea</taxon>
        <taxon>Ostreidae</taxon>
        <taxon>Crassostrea</taxon>
    </lineage>
</organism>
<dbReference type="OrthoDB" id="430364at2759"/>
<dbReference type="PANTHER" id="PTHR10663">
    <property type="entry name" value="GUANYL-NUCLEOTIDE EXCHANGE FACTOR"/>
    <property type="match status" value="1"/>
</dbReference>
<dbReference type="InterPro" id="IPR011993">
    <property type="entry name" value="PH-like_dom_sf"/>
</dbReference>
<dbReference type="GO" id="GO:0032012">
    <property type="term" value="P:regulation of ARF protein signal transduction"/>
    <property type="evidence" value="ECO:0007669"/>
    <property type="project" value="InterPro"/>
</dbReference>
<evidence type="ECO:0000313" key="9">
    <source>
        <dbReference type="RefSeq" id="XP_022299420.1"/>
    </source>
</evidence>
<dbReference type="SMART" id="SM00222">
    <property type="entry name" value="Sec7"/>
    <property type="match status" value="1"/>
</dbReference>
<feature type="region of interest" description="Disordered" evidence="6">
    <location>
        <begin position="220"/>
        <end position="283"/>
    </location>
</feature>
<feature type="region of interest" description="Disordered" evidence="6">
    <location>
        <begin position="391"/>
        <end position="482"/>
    </location>
</feature>
<evidence type="ECO:0000256" key="1">
    <source>
        <dbReference type="ARBA" id="ARBA00004496"/>
    </source>
</evidence>
<keyword evidence="5" id="KW-0175">Coiled coil</keyword>
<evidence type="ECO:0000259" key="7">
    <source>
        <dbReference type="PROSITE" id="PS50190"/>
    </source>
</evidence>
<feature type="domain" description="SEC7" evidence="7">
    <location>
        <begin position="704"/>
        <end position="897"/>
    </location>
</feature>
<dbReference type="InterPro" id="IPR000904">
    <property type="entry name" value="Sec7_dom"/>
</dbReference>
<dbReference type="Gene3D" id="2.30.29.30">
    <property type="entry name" value="Pleckstrin-homology domain (PH domain)/Phosphotyrosine-binding domain (PTB)"/>
    <property type="match status" value="1"/>
</dbReference>
<dbReference type="SUPFAM" id="SSF50729">
    <property type="entry name" value="PH domain-like"/>
    <property type="match status" value="1"/>
</dbReference>
<evidence type="ECO:0000256" key="5">
    <source>
        <dbReference type="ARBA" id="ARBA00023054"/>
    </source>
</evidence>
<dbReference type="CDD" id="cd00171">
    <property type="entry name" value="Sec7"/>
    <property type="match status" value="1"/>
</dbReference>
<name>A0A8B8B7M5_CRAVI</name>
<evidence type="ECO:0000256" key="6">
    <source>
        <dbReference type="SAM" id="MobiDB-lite"/>
    </source>
</evidence>
<keyword evidence="4" id="KW-0597">Phosphoprotein</keyword>
<dbReference type="GO" id="GO:0005737">
    <property type="term" value="C:cytoplasm"/>
    <property type="evidence" value="ECO:0007669"/>
    <property type="project" value="UniProtKB-SubCell"/>
</dbReference>
<feature type="compositionally biased region" description="Basic and acidic residues" evidence="6">
    <location>
        <begin position="427"/>
        <end position="447"/>
    </location>
</feature>
<dbReference type="GeneID" id="111108124"/>
<dbReference type="PANTHER" id="PTHR10663:SF342">
    <property type="entry name" value="FI21420P1"/>
    <property type="match status" value="1"/>
</dbReference>
<dbReference type="FunFam" id="1.10.220.20:FF:000001">
    <property type="entry name" value="IQ motif and SEC7 domain-containing protein 1"/>
    <property type="match status" value="1"/>
</dbReference>
<dbReference type="GO" id="GO:0030036">
    <property type="term" value="P:actin cytoskeleton organization"/>
    <property type="evidence" value="ECO:0007669"/>
    <property type="project" value="TreeGrafter"/>
</dbReference>